<dbReference type="PANTHER" id="PTHR36529:SF1">
    <property type="entry name" value="GLYCOSYLTRANSFERASE"/>
    <property type="match status" value="1"/>
</dbReference>
<protein>
    <recommendedName>
        <fullName evidence="2">Glycosyltransferase</fullName>
    </recommendedName>
</protein>
<accession>Q116M1</accession>
<dbReference type="eggNOG" id="COG3222">
    <property type="taxonomic scope" value="Bacteria"/>
</dbReference>
<dbReference type="AlphaFoldDB" id="Q116M1"/>
<dbReference type="InterPro" id="IPR029044">
    <property type="entry name" value="Nucleotide-diphossugar_trans"/>
</dbReference>
<dbReference type="InterPro" id="IPR018641">
    <property type="entry name" value="Trfase_1_rSAM/seldom-assoc"/>
</dbReference>
<dbReference type="STRING" id="203124.Tery_1196"/>
<dbReference type="EMBL" id="CP000393">
    <property type="protein sequence ID" value="ABG50553.1"/>
    <property type="molecule type" value="Genomic_DNA"/>
</dbReference>
<organism evidence="1">
    <name type="scientific">Trichodesmium erythraeum (strain IMS101)</name>
    <dbReference type="NCBI Taxonomy" id="203124"/>
    <lineage>
        <taxon>Bacteria</taxon>
        <taxon>Bacillati</taxon>
        <taxon>Cyanobacteriota</taxon>
        <taxon>Cyanophyceae</taxon>
        <taxon>Oscillatoriophycideae</taxon>
        <taxon>Oscillatoriales</taxon>
        <taxon>Microcoleaceae</taxon>
        <taxon>Trichodesmium</taxon>
    </lineage>
</organism>
<dbReference type="NCBIfam" id="TIGR04282">
    <property type="entry name" value="glyco_like_cofC"/>
    <property type="match status" value="1"/>
</dbReference>
<dbReference type="Gene3D" id="3.90.550.10">
    <property type="entry name" value="Spore Coat Polysaccharide Biosynthesis Protein SpsA, Chain A"/>
    <property type="match status" value="1"/>
</dbReference>
<dbReference type="Pfam" id="PF09837">
    <property type="entry name" value="DUF2064"/>
    <property type="match status" value="1"/>
</dbReference>
<sequence>MKNQQLIIFTRYPEPGTTKTRLIPVLGAKGAANLQFHMTETTVIKAKKLSNMMALLVEVRFAGGNLQLMKNWLGVELNLKYQKQGTGDLGERMARAFESAFYQEMESVVIIGTDCPSLTVDIMLEAFAKLTEYDVIIGPATDGGYYLIGLKKIIPELFQGINWGTSEVLSKTMAIAQNLNLDIHYLPKLSDIDRPEDLEKLQFEIHQDLRKDTIYST</sequence>
<gene>
    <name evidence="1" type="ordered locus">Tery_1196</name>
</gene>
<dbReference type="SUPFAM" id="SSF53448">
    <property type="entry name" value="Nucleotide-diphospho-sugar transferases"/>
    <property type="match status" value="1"/>
</dbReference>
<dbReference type="OrthoDB" id="9810303at2"/>
<reference evidence="1" key="1">
    <citation type="submission" date="2006-06" db="EMBL/GenBank/DDBJ databases">
        <title>Complete sequence of Trichodesmium erythraeum IMS101.</title>
        <authorList>
            <consortium name="US DOE Joint Genome Institute"/>
            <person name="Copeland A."/>
            <person name="Lucas S."/>
            <person name="Lapidus A."/>
            <person name="Barry K."/>
            <person name="Detter J.C."/>
            <person name="Glavina del Rio T."/>
            <person name="Hammon N."/>
            <person name="Israni S."/>
            <person name="Dalin E."/>
            <person name="Tice H."/>
            <person name="Pitluck S."/>
            <person name="Kiss H."/>
            <person name="Munk A.C."/>
            <person name="Brettin T."/>
            <person name="Bruce D."/>
            <person name="Han C."/>
            <person name="Tapia R."/>
            <person name="Gilna P."/>
            <person name="Schmutz J."/>
            <person name="Larimer F."/>
            <person name="Land M."/>
            <person name="Hauser L."/>
            <person name="Kyrpides N."/>
            <person name="Kim E."/>
            <person name="Richardson P."/>
        </authorList>
    </citation>
    <scope>NUCLEOTIDE SEQUENCE [LARGE SCALE GENOMIC DNA]</scope>
    <source>
        <strain evidence="1">IMS101</strain>
    </source>
</reference>
<name>Q116M1_TRIEI</name>
<dbReference type="PANTHER" id="PTHR36529">
    <property type="entry name" value="SLL1095 PROTEIN"/>
    <property type="match status" value="1"/>
</dbReference>
<dbReference type="RefSeq" id="WP_011610939.1">
    <property type="nucleotide sequence ID" value="NC_008312.1"/>
</dbReference>
<evidence type="ECO:0000313" key="1">
    <source>
        <dbReference type="EMBL" id="ABG50553.1"/>
    </source>
</evidence>
<dbReference type="KEGG" id="ter:Tery_1196"/>
<evidence type="ECO:0008006" key="2">
    <source>
        <dbReference type="Google" id="ProtNLM"/>
    </source>
</evidence>
<dbReference type="HOGENOM" id="CLU_075662_2_0_3"/>
<proteinExistence type="predicted"/>